<evidence type="ECO:0000259" key="11">
    <source>
        <dbReference type="PROSITE" id="PS51866"/>
    </source>
</evidence>
<dbReference type="SUPFAM" id="SSF52540">
    <property type="entry name" value="P-loop containing nucleoside triphosphate hydrolases"/>
    <property type="match status" value="1"/>
</dbReference>
<dbReference type="PANTHER" id="PTHR42781:SF1">
    <property type="entry name" value="THIAMINE IMPORT ATP-BINDING PROTEIN THIQ"/>
    <property type="match status" value="1"/>
</dbReference>
<evidence type="ECO:0000313" key="12">
    <source>
        <dbReference type="EMBL" id="GAB34171.1"/>
    </source>
</evidence>
<dbReference type="SMART" id="SM00382">
    <property type="entry name" value="AAA"/>
    <property type="match status" value="1"/>
</dbReference>
<organism evidence="12 13">
    <name type="scientific">Gordonia otitidis (strain DSM 44809 / CCUG 52243 / JCM 12355 / NBRC 100426 / IFM 10032)</name>
    <dbReference type="NCBI Taxonomy" id="1108044"/>
    <lineage>
        <taxon>Bacteria</taxon>
        <taxon>Bacillati</taxon>
        <taxon>Actinomycetota</taxon>
        <taxon>Actinomycetes</taxon>
        <taxon>Mycobacteriales</taxon>
        <taxon>Gordoniaceae</taxon>
        <taxon>Gordonia</taxon>
    </lineage>
</organism>
<keyword evidence="7" id="KW-1278">Translocase</keyword>
<keyword evidence="4" id="KW-0997">Cell inner membrane</keyword>
<dbReference type="GO" id="GO:0015689">
    <property type="term" value="P:molybdate ion transport"/>
    <property type="evidence" value="ECO:0007669"/>
    <property type="project" value="InterPro"/>
</dbReference>
<keyword evidence="5" id="KW-0547">Nucleotide-binding</keyword>
<dbReference type="GO" id="GO:0016887">
    <property type="term" value="F:ATP hydrolysis activity"/>
    <property type="evidence" value="ECO:0007669"/>
    <property type="project" value="InterPro"/>
</dbReference>
<evidence type="ECO:0000256" key="7">
    <source>
        <dbReference type="ARBA" id="ARBA00022967"/>
    </source>
</evidence>
<dbReference type="SUPFAM" id="SSF50331">
    <property type="entry name" value="MOP-like"/>
    <property type="match status" value="1"/>
</dbReference>
<dbReference type="PROSITE" id="PS51866">
    <property type="entry name" value="MOP"/>
    <property type="match status" value="1"/>
</dbReference>
<dbReference type="InterPro" id="IPR017871">
    <property type="entry name" value="ABC_transporter-like_CS"/>
</dbReference>
<dbReference type="Proteomes" id="UP000005038">
    <property type="component" value="Unassembled WGS sequence"/>
</dbReference>
<evidence type="ECO:0000256" key="2">
    <source>
        <dbReference type="ARBA" id="ARBA00022475"/>
    </source>
</evidence>
<proteinExistence type="predicted"/>
<evidence type="ECO:0000256" key="3">
    <source>
        <dbReference type="ARBA" id="ARBA00022505"/>
    </source>
</evidence>
<dbReference type="STRING" id="1108044.GOOTI_096_00110"/>
<evidence type="ECO:0000259" key="10">
    <source>
        <dbReference type="PROSITE" id="PS50893"/>
    </source>
</evidence>
<reference evidence="12" key="1">
    <citation type="submission" date="2012-02" db="EMBL/GenBank/DDBJ databases">
        <title>Whole genome shotgun sequence of Gordonia otitidis NBRC 100426.</title>
        <authorList>
            <person name="Yoshida I."/>
            <person name="Hosoyama A."/>
            <person name="Tsuchikane K."/>
            <person name="Katsumata H."/>
            <person name="Yamazaki S."/>
            <person name="Fujita N."/>
        </authorList>
    </citation>
    <scope>NUCLEOTIDE SEQUENCE [LARGE SCALE GENOMIC DNA]</scope>
    <source>
        <strain evidence="12">NBRC 100426</strain>
    </source>
</reference>
<sequence>MSGLHATIRSATPFLDVDLEVTAGNTCAVLGPNGAGKSTALGILAGLRRTSNTTITYDDRPLQGPGVFVPAHRRSVVLLAQKPRLFPHMTVERNVGFGPAAAGVGRREVAARTQRWLSAVGVAEFADRMPKQLSGGQAQRVAIARALATEPDVLLLDEPFAALDVDVAQQMRTLLRSLIRERDGVTVLVTHDLVDAVALADDVVVIEHGRVVGQGPTRDVLRHPGTAFAAALAGLNMFLGTFEPPATVVGAGGDSVTGVSADVRQAGVSAAATFSPRAVAVYLDAPQGSPRTVLGADVLEVVPQGDHAIARCDVGGQIVSAEITWNAVAELALHTGSRVHLVVKANEVRIYEAASPAESDASASGL</sequence>
<evidence type="ECO:0000256" key="9">
    <source>
        <dbReference type="PROSITE-ProRule" id="PRU01213"/>
    </source>
</evidence>
<dbReference type="InterPro" id="IPR005116">
    <property type="entry name" value="Transp-assoc_OB_typ1"/>
</dbReference>
<keyword evidence="1" id="KW-0813">Transport</keyword>
<evidence type="ECO:0000256" key="4">
    <source>
        <dbReference type="ARBA" id="ARBA00022519"/>
    </source>
</evidence>
<keyword evidence="2" id="KW-1003">Cell membrane</keyword>
<dbReference type="PROSITE" id="PS00211">
    <property type="entry name" value="ABC_TRANSPORTER_1"/>
    <property type="match status" value="1"/>
</dbReference>
<evidence type="ECO:0000256" key="5">
    <source>
        <dbReference type="ARBA" id="ARBA00022741"/>
    </source>
</evidence>
<dbReference type="AlphaFoldDB" id="H5TL13"/>
<keyword evidence="3 9" id="KW-0500">Molybdenum</keyword>
<dbReference type="EMBL" id="BAFB01000096">
    <property type="protein sequence ID" value="GAB34171.1"/>
    <property type="molecule type" value="Genomic_DNA"/>
</dbReference>
<dbReference type="InterPro" id="IPR008995">
    <property type="entry name" value="Mo/tungstate-bd_C_term_dom"/>
</dbReference>
<name>H5TL13_GORO1</name>
<dbReference type="InterPro" id="IPR003439">
    <property type="entry name" value="ABC_transporter-like_ATP-bd"/>
</dbReference>
<dbReference type="Gene3D" id="2.40.50.100">
    <property type="match status" value="1"/>
</dbReference>
<gene>
    <name evidence="12" type="primary">modC</name>
    <name evidence="12" type="ORF">GOOTI_096_00110</name>
</gene>
<dbReference type="OrthoDB" id="9112331at2"/>
<dbReference type="Pfam" id="PF00005">
    <property type="entry name" value="ABC_tran"/>
    <property type="match status" value="1"/>
</dbReference>
<dbReference type="InterPro" id="IPR027417">
    <property type="entry name" value="P-loop_NTPase"/>
</dbReference>
<keyword evidence="8" id="KW-0472">Membrane</keyword>
<dbReference type="Gene3D" id="3.40.50.300">
    <property type="entry name" value="P-loop containing nucleotide triphosphate hydrolases"/>
    <property type="match status" value="1"/>
</dbReference>
<comment type="caution">
    <text evidence="12">The sequence shown here is derived from an EMBL/GenBank/DDBJ whole genome shotgun (WGS) entry which is preliminary data.</text>
</comment>
<feature type="domain" description="Mop" evidence="11">
    <location>
        <begin position="287"/>
        <end position="352"/>
    </location>
</feature>
<dbReference type="PANTHER" id="PTHR42781">
    <property type="entry name" value="SPERMIDINE/PUTRESCINE IMPORT ATP-BINDING PROTEIN POTA"/>
    <property type="match status" value="1"/>
</dbReference>
<feature type="domain" description="ABC transporter" evidence="10">
    <location>
        <begin position="1"/>
        <end position="233"/>
    </location>
</feature>
<keyword evidence="6 12" id="KW-0067">ATP-binding</keyword>
<keyword evidence="13" id="KW-1185">Reference proteome</keyword>
<dbReference type="InterPro" id="IPR003593">
    <property type="entry name" value="AAA+_ATPase"/>
</dbReference>
<dbReference type="PROSITE" id="PS50893">
    <property type="entry name" value="ABC_TRANSPORTER_2"/>
    <property type="match status" value="1"/>
</dbReference>
<dbReference type="RefSeq" id="WP_007238410.1">
    <property type="nucleotide sequence ID" value="NZ_BAFB01000096.1"/>
</dbReference>
<dbReference type="GO" id="GO:0005524">
    <property type="term" value="F:ATP binding"/>
    <property type="evidence" value="ECO:0007669"/>
    <property type="project" value="UniProtKB-KW"/>
</dbReference>
<protein>
    <submittedName>
        <fullName evidence="12">Molybdate ABC transporter ATP-binding protein</fullName>
    </submittedName>
</protein>
<dbReference type="InterPro" id="IPR004606">
    <property type="entry name" value="Mop_domain"/>
</dbReference>
<evidence type="ECO:0000313" key="13">
    <source>
        <dbReference type="Proteomes" id="UP000005038"/>
    </source>
</evidence>
<evidence type="ECO:0000256" key="6">
    <source>
        <dbReference type="ARBA" id="ARBA00022840"/>
    </source>
</evidence>
<evidence type="ECO:0000256" key="1">
    <source>
        <dbReference type="ARBA" id="ARBA00022448"/>
    </source>
</evidence>
<evidence type="ECO:0000256" key="8">
    <source>
        <dbReference type="ARBA" id="ARBA00023136"/>
    </source>
</evidence>
<accession>H5TL13</accession>
<dbReference type="InterPro" id="IPR050093">
    <property type="entry name" value="ABC_SmlMolc_Importer"/>
</dbReference>
<dbReference type="Pfam" id="PF03459">
    <property type="entry name" value="TOBE"/>
    <property type="match status" value="1"/>
</dbReference>